<keyword evidence="2" id="KW-0812">Transmembrane</keyword>
<organism evidence="4 5">
    <name type="scientific">Scylla paramamosain</name>
    <name type="common">Mud crab</name>
    <dbReference type="NCBI Taxonomy" id="85552"/>
    <lineage>
        <taxon>Eukaryota</taxon>
        <taxon>Metazoa</taxon>
        <taxon>Ecdysozoa</taxon>
        <taxon>Arthropoda</taxon>
        <taxon>Crustacea</taxon>
        <taxon>Multicrustacea</taxon>
        <taxon>Malacostraca</taxon>
        <taxon>Eumalacostraca</taxon>
        <taxon>Eucarida</taxon>
        <taxon>Decapoda</taxon>
        <taxon>Pleocyemata</taxon>
        <taxon>Brachyura</taxon>
        <taxon>Eubrachyura</taxon>
        <taxon>Portunoidea</taxon>
        <taxon>Portunidae</taxon>
        <taxon>Portuninae</taxon>
        <taxon>Scylla</taxon>
    </lineage>
</organism>
<evidence type="ECO:0000256" key="3">
    <source>
        <dbReference type="SAM" id="SignalP"/>
    </source>
</evidence>
<feature type="region of interest" description="Disordered" evidence="1">
    <location>
        <begin position="71"/>
        <end position="147"/>
    </location>
</feature>
<reference evidence="4 5" key="1">
    <citation type="submission" date="2023-03" db="EMBL/GenBank/DDBJ databases">
        <title>High-quality genome of Scylla paramamosain provides insights in environmental adaptation.</title>
        <authorList>
            <person name="Zhang L."/>
        </authorList>
    </citation>
    <scope>NUCLEOTIDE SEQUENCE [LARGE SCALE GENOMIC DNA]</scope>
    <source>
        <strain evidence="4">LZ_2023a</strain>
        <tissue evidence="4">Muscle</tissue>
    </source>
</reference>
<feature type="chain" id="PRO_5043923255" evidence="3">
    <location>
        <begin position="19"/>
        <end position="147"/>
    </location>
</feature>
<name>A0AAW0UN26_SCYPA</name>
<dbReference type="AlphaFoldDB" id="A0AAW0UN26"/>
<keyword evidence="3" id="KW-0732">Signal</keyword>
<sequence>MLKSIFLVAVVLTGGVTATDGITEQDQIYIVSGVLGGVCLLLTIAAIYNAMTIIKLQTKLTVLQATNAASSKTIAEAPRTQQPMPRGEDLNRFQQEEPLRAGPLRDSYPMNRFNPDNYYERNHHVHGGPVPPPRPQRVGPSARDNYY</sequence>
<protein>
    <submittedName>
        <fullName evidence="4">Uncharacterized protein</fullName>
    </submittedName>
</protein>
<comment type="caution">
    <text evidence="4">The sequence shown here is derived from an EMBL/GenBank/DDBJ whole genome shotgun (WGS) entry which is preliminary data.</text>
</comment>
<keyword evidence="2" id="KW-0472">Membrane</keyword>
<accession>A0AAW0UN26</accession>
<evidence type="ECO:0000256" key="1">
    <source>
        <dbReference type="SAM" id="MobiDB-lite"/>
    </source>
</evidence>
<feature type="compositionally biased region" description="Basic and acidic residues" evidence="1">
    <location>
        <begin position="86"/>
        <end position="99"/>
    </location>
</feature>
<keyword evidence="2" id="KW-1133">Transmembrane helix</keyword>
<dbReference type="Proteomes" id="UP001487740">
    <property type="component" value="Unassembled WGS sequence"/>
</dbReference>
<feature type="transmembrane region" description="Helical" evidence="2">
    <location>
        <begin position="28"/>
        <end position="50"/>
    </location>
</feature>
<dbReference type="EMBL" id="JARAKH010000009">
    <property type="protein sequence ID" value="KAK8401440.1"/>
    <property type="molecule type" value="Genomic_DNA"/>
</dbReference>
<evidence type="ECO:0000256" key="2">
    <source>
        <dbReference type="SAM" id="Phobius"/>
    </source>
</evidence>
<feature type="compositionally biased region" description="Polar residues" evidence="1">
    <location>
        <begin position="71"/>
        <end position="83"/>
    </location>
</feature>
<keyword evidence="5" id="KW-1185">Reference proteome</keyword>
<evidence type="ECO:0000313" key="5">
    <source>
        <dbReference type="Proteomes" id="UP001487740"/>
    </source>
</evidence>
<feature type="signal peptide" evidence="3">
    <location>
        <begin position="1"/>
        <end position="18"/>
    </location>
</feature>
<gene>
    <name evidence="4" type="ORF">O3P69_002899</name>
</gene>
<proteinExistence type="predicted"/>
<evidence type="ECO:0000313" key="4">
    <source>
        <dbReference type="EMBL" id="KAK8401440.1"/>
    </source>
</evidence>